<reference evidence="3" key="1">
    <citation type="submission" date="2011-02" db="EMBL/GenBank/DDBJ databases">
        <title>The complete genome of Planctomyces brasiliensis DSM 5305.</title>
        <authorList>
            <person name="Lucas S."/>
            <person name="Copeland A."/>
            <person name="Lapidus A."/>
            <person name="Bruce D."/>
            <person name="Goodwin L."/>
            <person name="Pitluck S."/>
            <person name="Kyrpides N."/>
            <person name="Mavromatis K."/>
            <person name="Pagani I."/>
            <person name="Ivanova N."/>
            <person name="Ovchinnikova G."/>
            <person name="Lu M."/>
            <person name="Detter J.C."/>
            <person name="Han C."/>
            <person name="Land M."/>
            <person name="Hauser L."/>
            <person name="Markowitz V."/>
            <person name="Cheng J.-F."/>
            <person name="Hugenholtz P."/>
            <person name="Woyke T."/>
            <person name="Wu D."/>
            <person name="Tindall B."/>
            <person name="Pomrenke H.G."/>
            <person name="Brambilla E."/>
            <person name="Klenk H.-P."/>
            <person name="Eisen J.A."/>
        </authorList>
    </citation>
    <scope>NUCLEOTIDE SEQUENCE [LARGE SCALE GENOMIC DNA]</scope>
    <source>
        <strain evidence="3">ATCC 49424 / DSM 5305 / JCM 21570 / NBRC 103401 / IFAM 1448</strain>
    </source>
</reference>
<sequence>MPFYSIVLALLGCLLAVPSVASAQDYRVYTSVSLRDSSTPADQPADVIGRSLTIWHAGKVYDYMDGVGEVVIHDPLQTRFTILNGTHNLGCTVDFSELRHYLKTARAKVKEIMTEEAEKGDANSERTIARMAFLLSPEFTIQFDEKNHRVVCDSPQMCYEVQCMEAPNADVAENFRNYADRAAQLNFVLHEQSLMPEARMQVNTAVAEKGWIPTRVQLSLKDSQDTKLIAEHKIQWELGSTDRTRLLEWRGLQNNSDTKFVSFQEYQRSFIAAVRAKTRD</sequence>
<dbReference type="OrthoDB" id="210719at2"/>
<keyword evidence="1" id="KW-0732">Signal</keyword>
<evidence type="ECO:0000256" key="1">
    <source>
        <dbReference type="SAM" id="SignalP"/>
    </source>
</evidence>
<feature type="signal peptide" evidence="1">
    <location>
        <begin position="1"/>
        <end position="23"/>
    </location>
</feature>
<dbReference type="STRING" id="756272.Plabr_3386"/>
<organism evidence="2 3">
    <name type="scientific">Rubinisphaera brasiliensis (strain ATCC 49424 / DSM 5305 / JCM 21570 / IAM 15109 / NBRC 103401 / IFAM 1448)</name>
    <name type="common">Planctomyces brasiliensis</name>
    <dbReference type="NCBI Taxonomy" id="756272"/>
    <lineage>
        <taxon>Bacteria</taxon>
        <taxon>Pseudomonadati</taxon>
        <taxon>Planctomycetota</taxon>
        <taxon>Planctomycetia</taxon>
        <taxon>Planctomycetales</taxon>
        <taxon>Planctomycetaceae</taxon>
        <taxon>Rubinisphaera</taxon>
    </lineage>
</organism>
<evidence type="ECO:0000313" key="2">
    <source>
        <dbReference type="EMBL" id="ADY60983.1"/>
    </source>
</evidence>
<dbReference type="EMBL" id="CP002546">
    <property type="protein sequence ID" value="ADY60983.1"/>
    <property type="molecule type" value="Genomic_DNA"/>
</dbReference>
<dbReference type="HOGENOM" id="CLU_965967_0_0_0"/>
<feature type="chain" id="PRO_5003260684" description="Signal peptide-domain containing protein" evidence="1">
    <location>
        <begin position="24"/>
        <end position="280"/>
    </location>
</feature>
<gene>
    <name evidence="2" type="ordered locus">Plabr_3386</name>
</gene>
<name>F0SM28_RUBBR</name>
<dbReference type="AlphaFoldDB" id="F0SM28"/>
<dbReference type="eggNOG" id="ENOG5033HEP">
    <property type="taxonomic scope" value="Bacteria"/>
</dbReference>
<dbReference type="Proteomes" id="UP000006860">
    <property type="component" value="Chromosome"/>
</dbReference>
<accession>F0SM28</accession>
<dbReference type="RefSeq" id="WP_013629702.1">
    <property type="nucleotide sequence ID" value="NC_015174.1"/>
</dbReference>
<dbReference type="KEGG" id="pbs:Plabr_3386"/>
<proteinExistence type="predicted"/>
<evidence type="ECO:0000313" key="3">
    <source>
        <dbReference type="Proteomes" id="UP000006860"/>
    </source>
</evidence>
<keyword evidence="3" id="KW-1185">Reference proteome</keyword>
<evidence type="ECO:0008006" key="4">
    <source>
        <dbReference type="Google" id="ProtNLM"/>
    </source>
</evidence>
<protein>
    <recommendedName>
        <fullName evidence="4">Signal peptide-domain containing protein</fullName>
    </recommendedName>
</protein>